<feature type="binding site" evidence="5">
    <location>
        <position position="382"/>
    </location>
    <ligand>
        <name>N(2)-acetyl-L-ornithine</name>
        <dbReference type="ChEBI" id="CHEBI:57805"/>
    </ligand>
</feature>
<comment type="caution">
    <text evidence="6">The sequence shown here is derived from an EMBL/GenBank/DDBJ whole genome shotgun (WGS) entry which is preliminary data.</text>
</comment>
<dbReference type="GO" id="GO:0030170">
    <property type="term" value="F:pyridoxal phosphate binding"/>
    <property type="evidence" value="ECO:0007669"/>
    <property type="project" value="InterPro"/>
</dbReference>
<keyword evidence="2 5" id="KW-0032">Aminotransferase</keyword>
<organism evidence="6 7">
    <name type="scientific">Labrys okinawensis</name>
    <dbReference type="NCBI Taxonomy" id="346911"/>
    <lineage>
        <taxon>Bacteria</taxon>
        <taxon>Pseudomonadati</taxon>
        <taxon>Pseudomonadota</taxon>
        <taxon>Alphaproteobacteria</taxon>
        <taxon>Hyphomicrobiales</taxon>
        <taxon>Xanthobacteraceae</taxon>
        <taxon>Labrys</taxon>
    </lineage>
</organism>
<dbReference type="EMBL" id="PUEJ01000003">
    <property type="protein sequence ID" value="PRH88268.1"/>
    <property type="molecule type" value="Genomic_DNA"/>
</dbReference>
<evidence type="ECO:0000256" key="3">
    <source>
        <dbReference type="ARBA" id="ARBA00022679"/>
    </source>
</evidence>
<feature type="binding site" evidence="5">
    <location>
        <position position="243"/>
    </location>
    <ligand>
        <name>N(2)-acetyl-L-ornithine</name>
        <dbReference type="ChEBI" id="CHEBI:57805"/>
    </ligand>
</feature>
<reference evidence="6 7" key="1">
    <citation type="submission" date="2018-02" db="EMBL/GenBank/DDBJ databases">
        <title>Whole genome sequencing of endophytic bacterium.</title>
        <authorList>
            <person name="Eedara R."/>
            <person name="Podile A.R."/>
        </authorList>
    </citation>
    <scope>NUCLEOTIDE SEQUENCE [LARGE SCALE GENOMIC DNA]</scope>
    <source>
        <strain evidence="6 7">RP1T</strain>
    </source>
</reference>
<feature type="binding site" evidence="5">
    <location>
        <position position="240"/>
    </location>
    <ligand>
        <name>pyridoxal 5'-phosphate</name>
        <dbReference type="ChEBI" id="CHEBI:597326"/>
    </ligand>
</feature>
<dbReference type="InterPro" id="IPR015421">
    <property type="entry name" value="PyrdxlP-dep_Trfase_major"/>
</dbReference>
<keyword evidence="1 5" id="KW-0055">Arginine biosynthesis</keyword>
<evidence type="ECO:0000256" key="2">
    <source>
        <dbReference type="ARBA" id="ARBA00022576"/>
    </source>
</evidence>
<dbReference type="InterPro" id="IPR004636">
    <property type="entry name" value="AcOrn/SuccOrn_fam"/>
</dbReference>
<name>A0A2S9QFZ2_9HYPH</name>
<gene>
    <name evidence="5" type="primary">argD</name>
    <name evidence="6" type="ORF">C5L14_07095</name>
</gene>
<feature type="binding site" evidence="5">
    <location>
        <position position="383"/>
    </location>
    <ligand>
        <name>pyridoxal 5'-phosphate</name>
        <dbReference type="ChEBI" id="CHEBI:597326"/>
    </ligand>
</feature>
<feature type="binding site" evidence="5">
    <location>
        <begin position="207"/>
        <end position="208"/>
    </location>
    <ligand>
        <name>pyridoxal 5'-phosphate</name>
        <dbReference type="ChEBI" id="CHEBI:597326"/>
    </ligand>
</feature>
<dbReference type="GO" id="GO:0003992">
    <property type="term" value="F:N2-acetyl-L-ornithine:2-oxoglutarate 5-aminotransferase activity"/>
    <property type="evidence" value="ECO:0007669"/>
    <property type="project" value="UniProtKB-UniRule"/>
</dbReference>
<comment type="cofactor">
    <cofactor evidence="5">
        <name>pyridoxal 5'-phosphate</name>
        <dbReference type="ChEBI" id="CHEBI:597326"/>
    </cofactor>
    <text evidence="5">Binds 1 pyridoxal phosphate per subunit.</text>
</comment>
<evidence type="ECO:0000313" key="6">
    <source>
        <dbReference type="EMBL" id="PRH88268.1"/>
    </source>
</evidence>
<accession>A0A2S9QFZ2</accession>
<comment type="similarity">
    <text evidence="5">Belongs to the class-III pyridoxal-phosphate-dependent aminotransferase family. ArgD subfamily.</text>
</comment>
<dbReference type="Proteomes" id="UP000237682">
    <property type="component" value="Unassembled WGS sequence"/>
</dbReference>
<dbReference type="InterPro" id="IPR015422">
    <property type="entry name" value="PyrdxlP-dep_Trfase_small"/>
</dbReference>
<dbReference type="InterPro" id="IPR015424">
    <property type="entry name" value="PyrdxlP-dep_Trfase"/>
</dbReference>
<keyword evidence="5" id="KW-0963">Cytoplasm</keyword>
<dbReference type="InterPro" id="IPR005814">
    <property type="entry name" value="Aminotrans_3"/>
</dbReference>
<dbReference type="PANTHER" id="PTHR11986:SF113">
    <property type="entry name" value="SUCCINYLORNITHINE TRANSAMINASE"/>
    <property type="match status" value="1"/>
</dbReference>
<keyword evidence="3 5" id="KW-0808">Transferase</keyword>
<proteinExistence type="inferred from homology"/>
<evidence type="ECO:0000256" key="5">
    <source>
        <dbReference type="HAMAP-Rule" id="MF_01107"/>
    </source>
</evidence>
<dbReference type="Gene3D" id="3.40.640.10">
    <property type="entry name" value="Type I PLP-dependent aspartate aminotransferase-like (Major domain)"/>
    <property type="match status" value="1"/>
</dbReference>
<dbReference type="InterPro" id="IPR049704">
    <property type="entry name" value="Aminotrans_3_PPA_site"/>
</dbReference>
<dbReference type="CDD" id="cd00610">
    <property type="entry name" value="OAT_like"/>
    <property type="match status" value="1"/>
</dbReference>
<dbReference type="GO" id="GO:0006526">
    <property type="term" value="P:L-arginine biosynthetic process"/>
    <property type="evidence" value="ECO:0007669"/>
    <property type="project" value="UniProtKB-UniRule"/>
</dbReference>
<dbReference type="PANTHER" id="PTHR11986">
    <property type="entry name" value="AMINOTRANSFERASE CLASS III"/>
    <property type="match status" value="1"/>
</dbReference>
<keyword evidence="4 5" id="KW-0663">Pyridoxal phosphate</keyword>
<comment type="miscellaneous">
    <text evidence="5">May also have succinyldiaminopimelate aminotransferase activity, thus carrying out the corresponding step in lysine biosynthesis.</text>
</comment>
<protein>
    <recommendedName>
        <fullName evidence="5">Acetylornithine aminotransferase</fullName>
        <shortName evidence="5">ACOAT</shortName>
        <ecNumber evidence="5">2.6.1.11</ecNumber>
    </recommendedName>
</protein>
<dbReference type="GO" id="GO:0042802">
    <property type="term" value="F:identical protein binding"/>
    <property type="evidence" value="ECO:0007669"/>
    <property type="project" value="TreeGrafter"/>
</dbReference>
<evidence type="ECO:0000313" key="7">
    <source>
        <dbReference type="Proteomes" id="UP000237682"/>
    </source>
</evidence>
<dbReference type="NCBIfam" id="TIGR00707">
    <property type="entry name" value="argD"/>
    <property type="match status" value="1"/>
</dbReference>
<dbReference type="AlphaFoldDB" id="A0A2S9QFZ2"/>
<sequence length="508" mass="54580">MRAEWPALAGTTLPLTPSPSRLIYFRRNSRPQAATLGRRFDFLAQAFCVLAAPPRIARRWGTRSWNKGRICQNALCSCHHDVPGLPQTSRIANLKATPVNASVKPQPSHASAPSAILPTYARADVAFERGEGVWMIGSDGERYLDFGAGIAVNSLGHAHPHLVSALTEQAQKIWHTSNLFQMPGGEKLARRLADATFADKVFFTNSGAEALECAIKMARKYQSANGHPERFRIITFEGAFHGRTLATIAAGGQAKYLEGFGPKVDGFDQIAFGDHEVLDRAITPETAAILVEPIQGEGGIRTLPHACLKGMRELCDAKGLLLIFDEVQTGVGRTGKLFAHEWAGVTPDIMAVAKGIGGGFPMGACLATDEAAKGMTAGVHGTTFGGNPLAMAVGNAVLDIVLEESFLEHVAKAGLLLRQRLAELKDRFPDIIEEIRGEGLMLGLRTRMTPGEFVGALRAQKLVAIPAGDNVTRLLPPLIISDEELLEGVRRIEAACVALSRKPMTAGH</sequence>
<dbReference type="InterPro" id="IPR050103">
    <property type="entry name" value="Class-III_PLP-dep_AT"/>
</dbReference>
<feature type="binding site" evidence="5">
    <location>
        <begin position="325"/>
        <end position="328"/>
    </location>
    <ligand>
        <name>pyridoxal 5'-phosphate</name>
        <dbReference type="ChEBI" id="CHEBI:597326"/>
    </ligand>
</feature>
<comment type="pathway">
    <text evidence="5">Amino-acid biosynthesis; L-arginine biosynthesis; N(2)-acetyl-L-ornithine from L-glutamate: step 4/4.</text>
</comment>
<dbReference type="Pfam" id="PF00202">
    <property type="entry name" value="Aminotran_3"/>
    <property type="match status" value="1"/>
</dbReference>
<dbReference type="FunFam" id="3.40.640.10:FF:000004">
    <property type="entry name" value="Acetylornithine aminotransferase"/>
    <property type="match status" value="1"/>
</dbReference>
<comment type="subcellular location">
    <subcellularLocation>
        <location evidence="5">Cytoplasm</location>
    </subcellularLocation>
</comment>
<dbReference type="GO" id="GO:0005737">
    <property type="term" value="C:cytoplasm"/>
    <property type="evidence" value="ECO:0007669"/>
    <property type="project" value="UniProtKB-SubCell"/>
</dbReference>
<comment type="subunit">
    <text evidence="5">Homodimer.</text>
</comment>
<dbReference type="NCBIfam" id="NF002325">
    <property type="entry name" value="PRK01278.1"/>
    <property type="match status" value="1"/>
</dbReference>
<evidence type="ECO:0000256" key="1">
    <source>
        <dbReference type="ARBA" id="ARBA00022571"/>
    </source>
</evidence>
<dbReference type="EC" id="2.6.1.11" evidence="5"/>
<evidence type="ECO:0000256" key="4">
    <source>
        <dbReference type="ARBA" id="ARBA00022898"/>
    </source>
</evidence>
<dbReference type="UniPathway" id="UPA00068">
    <property type="reaction ID" value="UER00109"/>
</dbReference>
<dbReference type="Gene3D" id="3.90.1150.10">
    <property type="entry name" value="Aspartate Aminotransferase, domain 1"/>
    <property type="match status" value="1"/>
</dbReference>
<dbReference type="PROSITE" id="PS00600">
    <property type="entry name" value="AA_TRANSFER_CLASS_3"/>
    <property type="match status" value="1"/>
</dbReference>
<feature type="modified residue" description="N6-(pyridoxal phosphate)lysine" evidence="5">
    <location>
        <position position="354"/>
    </location>
</feature>
<keyword evidence="5" id="KW-0028">Amino-acid biosynthesis</keyword>
<dbReference type="OrthoDB" id="5288905at2"/>
<keyword evidence="7" id="KW-1185">Reference proteome</keyword>
<dbReference type="SUPFAM" id="SSF53383">
    <property type="entry name" value="PLP-dependent transferases"/>
    <property type="match status" value="1"/>
</dbReference>
<comment type="catalytic activity">
    <reaction evidence="5">
        <text>N(2)-acetyl-L-ornithine + 2-oxoglutarate = N-acetyl-L-glutamate 5-semialdehyde + L-glutamate</text>
        <dbReference type="Rhea" id="RHEA:18049"/>
        <dbReference type="ChEBI" id="CHEBI:16810"/>
        <dbReference type="ChEBI" id="CHEBI:29123"/>
        <dbReference type="ChEBI" id="CHEBI:29985"/>
        <dbReference type="ChEBI" id="CHEBI:57805"/>
        <dbReference type="EC" id="2.6.1.11"/>
    </reaction>
</comment>
<dbReference type="HAMAP" id="MF_01107">
    <property type="entry name" value="ArgD_aminotrans_3"/>
    <property type="match status" value="1"/>
</dbReference>